<dbReference type="Pfam" id="PF14500">
    <property type="entry name" value="MMS19_N"/>
    <property type="match status" value="1"/>
</dbReference>
<keyword evidence="5" id="KW-0234">DNA repair</keyword>
<dbReference type="GO" id="GO:0097361">
    <property type="term" value="C:cytosolic [4Fe-4S] assembly targeting complex"/>
    <property type="evidence" value="ECO:0007669"/>
    <property type="project" value="UniProtKB-UniRule"/>
</dbReference>
<dbReference type="GO" id="GO:0016226">
    <property type="term" value="P:iron-sulfur cluster assembly"/>
    <property type="evidence" value="ECO:0007669"/>
    <property type="project" value="UniProtKB-UniRule"/>
</dbReference>
<keyword evidence="5" id="KW-0227">DNA damage</keyword>
<dbReference type="GO" id="GO:0006281">
    <property type="term" value="P:DNA repair"/>
    <property type="evidence" value="ECO:0007669"/>
    <property type="project" value="UniProtKB-UniRule"/>
</dbReference>
<evidence type="ECO:0000256" key="2">
    <source>
        <dbReference type="ARBA" id="ARBA00009340"/>
    </source>
</evidence>
<evidence type="ECO:0000256" key="3">
    <source>
        <dbReference type="ARBA" id="ARBA00022737"/>
    </source>
</evidence>
<comment type="function">
    <text evidence="5">Key component of the cytosolic iron-sulfur protein assembly (CIA) complex, a multiprotein complex that mediates the incorporation of iron-sulfur cluster into apoproteins specifically involved in DNA metabolism and genomic integrity. In the CIA complex, MMS19 acts as an adapter between early-acting CIA components and a subset of cellular target iron-sulfur proteins.</text>
</comment>
<dbReference type="InterPro" id="IPR016024">
    <property type="entry name" value="ARM-type_fold"/>
</dbReference>
<evidence type="ECO:0000313" key="8">
    <source>
        <dbReference type="EMBL" id="RLU15048.1"/>
    </source>
</evidence>
<dbReference type="PANTHER" id="PTHR12891:SF0">
    <property type="entry name" value="MMS19 NUCLEOTIDE EXCISION REPAIR PROTEIN HOMOLOG"/>
    <property type="match status" value="1"/>
</dbReference>
<dbReference type="InterPro" id="IPR029240">
    <property type="entry name" value="MMS19_N"/>
</dbReference>
<keyword evidence="4 5" id="KW-0539">Nucleus</keyword>
<dbReference type="InterPro" id="IPR039920">
    <property type="entry name" value="MMS19"/>
</dbReference>
<proteinExistence type="inferred from homology"/>
<evidence type="ECO:0000256" key="1">
    <source>
        <dbReference type="ARBA" id="ARBA00004123"/>
    </source>
</evidence>
<dbReference type="InterPro" id="IPR024687">
    <property type="entry name" value="MMS19_C"/>
</dbReference>
<protein>
    <recommendedName>
        <fullName evidence="5">MMS19 nucleotide excision repair protein</fullName>
    </recommendedName>
</protein>
<accession>A0A3L8D5C0</accession>
<dbReference type="InterPro" id="IPR011989">
    <property type="entry name" value="ARM-like"/>
</dbReference>
<dbReference type="Gene3D" id="1.25.10.10">
    <property type="entry name" value="Leucine-rich Repeat Variant"/>
    <property type="match status" value="2"/>
</dbReference>
<comment type="subcellular location">
    <subcellularLocation>
        <location evidence="5">Cytoplasm</location>
        <location evidence="5">Cytoskeleton</location>
        <location evidence="5">Spindle</location>
    </subcellularLocation>
    <subcellularLocation>
        <location evidence="1 5">Nucleus</location>
    </subcellularLocation>
</comment>
<dbReference type="Pfam" id="PF12460">
    <property type="entry name" value="MMS19_C"/>
    <property type="match status" value="1"/>
</dbReference>
<dbReference type="GO" id="GO:0051604">
    <property type="term" value="P:protein maturation"/>
    <property type="evidence" value="ECO:0007669"/>
    <property type="project" value="UniProtKB-UniRule"/>
</dbReference>
<evidence type="ECO:0000259" key="7">
    <source>
        <dbReference type="Pfam" id="PF14500"/>
    </source>
</evidence>
<dbReference type="GO" id="GO:0005819">
    <property type="term" value="C:spindle"/>
    <property type="evidence" value="ECO:0007669"/>
    <property type="project" value="UniProtKB-SubCell"/>
</dbReference>
<comment type="similarity">
    <text evidence="2 5">Belongs to the MET18/MMS19 family.</text>
</comment>
<keyword evidence="3" id="KW-0677">Repeat</keyword>
<dbReference type="AlphaFoldDB" id="A0A3L8D5C0"/>
<dbReference type="PANTHER" id="PTHR12891">
    <property type="entry name" value="DNA REPAIR/TRANSCRIPTION PROTEIN MET18/MMS19"/>
    <property type="match status" value="1"/>
</dbReference>
<feature type="domain" description="MMS19 C-terminal" evidence="6">
    <location>
        <begin position="529"/>
        <end position="909"/>
    </location>
</feature>
<dbReference type="SUPFAM" id="SSF48371">
    <property type="entry name" value="ARM repeat"/>
    <property type="match status" value="2"/>
</dbReference>
<reference evidence="8 9" key="1">
    <citation type="journal article" date="2018" name="Genome Res.">
        <title>The genomic architecture and molecular evolution of ant odorant receptors.</title>
        <authorList>
            <person name="McKenzie S.K."/>
            <person name="Kronauer D.J.C."/>
        </authorList>
    </citation>
    <scope>NUCLEOTIDE SEQUENCE [LARGE SCALE GENOMIC DNA]</scope>
    <source>
        <strain evidence="8">Clonal line C1</strain>
    </source>
</reference>
<name>A0A3L8D5C0_OOCBI</name>
<keyword evidence="5" id="KW-0206">Cytoskeleton</keyword>
<dbReference type="OrthoDB" id="342900at2759"/>
<evidence type="ECO:0000256" key="5">
    <source>
        <dbReference type="RuleBase" id="RU367072"/>
    </source>
</evidence>
<organism evidence="8 9">
    <name type="scientific">Ooceraea biroi</name>
    <name type="common">Clonal raider ant</name>
    <name type="synonym">Cerapachys biroi</name>
    <dbReference type="NCBI Taxonomy" id="2015173"/>
    <lineage>
        <taxon>Eukaryota</taxon>
        <taxon>Metazoa</taxon>
        <taxon>Ecdysozoa</taxon>
        <taxon>Arthropoda</taxon>
        <taxon>Hexapoda</taxon>
        <taxon>Insecta</taxon>
        <taxon>Pterygota</taxon>
        <taxon>Neoptera</taxon>
        <taxon>Endopterygota</taxon>
        <taxon>Hymenoptera</taxon>
        <taxon>Apocrita</taxon>
        <taxon>Aculeata</taxon>
        <taxon>Formicoidea</taxon>
        <taxon>Formicidae</taxon>
        <taxon>Dorylinae</taxon>
        <taxon>Ooceraea</taxon>
    </lineage>
</organism>
<gene>
    <name evidence="8" type="ORF">DMN91_012935</name>
</gene>
<comment type="caution">
    <text evidence="8">The sequence shown here is derived from an EMBL/GenBank/DDBJ whole genome shotgun (WGS) entry which is preliminary data.</text>
</comment>
<evidence type="ECO:0000256" key="4">
    <source>
        <dbReference type="ARBA" id="ARBA00023242"/>
    </source>
</evidence>
<dbReference type="GO" id="GO:0005634">
    <property type="term" value="C:nucleus"/>
    <property type="evidence" value="ECO:0007669"/>
    <property type="project" value="UniProtKB-SubCell"/>
</dbReference>
<dbReference type="EMBL" id="QOIP01000014">
    <property type="protein sequence ID" value="RLU15048.1"/>
    <property type="molecule type" value="Genomic_DNA"/>
</dbReference>
<feature type="domain" description="MMS19 N-terminal" evidence="7">
    <location>
        <begin position="45"/>
        <end position="305"/>
    </location>
</feature>
<comment type="subunit">
    <text evidence="5">Component of the CIA complex.</text>
</comment>
<evidence type="ECO:0000259" key="6">
    <source>
        <dbReference type="Pfam" id="PF12460"/>
    </source>
</evidence>
<dbReference type="Proteomes" id="UP000279307">
    <property type="component" value="Chromosome 14"/>
</dbReference>
<sequence length="962" mass="108755">MASSPDIKLKERLDASFKDTAALSALWRNIAFDIESGSMKFLTVVETLGSYITDQDNVTRGKGITVLSSVLSQLSQDYLTELELQYIVAFYCDRMKDHHSIIPPVLNGVLAIANMTRLPQSAPSSLLRAIFENVQCQSQLFAERQTVYLIFKSFVENKLDYLKSMGPDLVYGIISSIDGERDPKNLMLLFGILSQFIKEFPLGHLTEETFEVLACYFPVDFNPTDTENLSVTREDLAESLAPCLCATPEFANYCIPLIIDKLYSTLRVAKLDSLHLLRDGVPTFGSSRMKQYLPELWIILQKEILSGRDAEVKDAALEAIASLVKVLSDDEATCKDFINKIIADIKSSLHDVQLSLYRPAQKLLETMATVSKAICVQILQAVVPLCIGQYSTKISSNDKIVLIDTLNSFMGICSNHEFSIQDIPELAWANIPQTYLDDLTVENIELKSKVCLGLTLQKAHLNDVQRSVVYNAICNEIEAGRDEIQAVCHATIIDFAALHPQEISLLVEERLLSNMDEANIELLKRKIKALLAIAKLQKLGCAILRKIVAMLTNDTNVEICITILLNIQKLITSRTFDFNAHQFLYQECHVIDKLTSYKTDVAGHKMLISNVCQLIARNLTIEEQRAIVAKYAAALSTRIRDTDVRVDAIMNLLIPLRRDINLNINRDMVGNLYDLAISSSSVDMNEATCKFLSVLLNKMEAADLDEIVPYLEDKLSSNLKTDIAIELKQHAVSFYIWMTKALITRGYWKSQYFLESITQLLTHDEVGRFVGEQYQILVSKHEDILTAENFCTVKMFYKQRVFEYLLQQNVNFTSSMRQNYLIALVHSLKQMPEELLFLHLAKLVPLLIESLTLSDEHLVLWSLTSLKLLLDTKHDIFSDNIQCVIPRLLQLSTHRMMDARVAALECLARYTNYSIILINPYKQVVLDKLGIIIDDRKRLVRKAAVDARTRWFIAGASGDGKE</sequence>
<evidence type="ECO:0000313" key="9">
    <source>
        <dbReference type="Proteomes" id="UP000279307"/>
    </source>
</evidence>
<keyword evidence="5" id="KW-0963">Cytoplasm</keyword>